<dbReference type="PANTHER" id="PTHR35024">
    <property type="entry name" value="HYPOTHETICAL CYTOSOLIC PROTEIN"/>
    <property type="match status" value="1"/>
</dbReference>
<feature type="region of interest" description="Disordered" evidence="2">
    <location>
        <begin position="106"/>
        <end position="141"/>
    </location>
</feature>
<feature type="compositionally biased region" description="Basic and acidic residues" evidence="2">
    <location>
        <begin position="109"/>
        <end position="119"/>
    </location>
</feature>
<dbReference type="InterPro" id="IPR007607">
    <property type="entry name" value="BacA/B"/>
</dbReference>
<gene>
    <name evidence="3" type="ORF">GGQ74_001856</name>
</gene>
<organism evidence="3 4">
    <name type="scientific">Desulfobaculum xiamenense</name>
    <dbReference type="NCBI Taxonomy" id="995050"/>
    <lineage>
        <taxon>Bacteria</taxon>
        <taxon>Pseudomonadati</taxon>
        <taxon>Thermodesulfobacteriota</taxon>
        <taxon>Desulfovibrionia</taxon>
        <taxon>Desulfovibrionales</taxon>
        <taxon>Desulfovibrionaceae</taxon>
        <taxon>Desulfobaculum</taxon>
    </lineage>
</organism>
<proteinExistence type="inferred from homology"/>
<dbReference type="RefSeq" id="WP_167941270.1">
    <property type="nucleotide sequence ID" value="NZ_JAATJA010000002.1"/>
</dbReference>
<protein>
    <submittedName>
        <fullName evidence="3">Cytoskeletal protein CcmA (Bactofilin family)</fullName>
    </submittedName>
</protein>
<comment type="caution">
    <text evidence="3">The sequence shown here is derived from an EMBL/GenBank/DDBJ whole genome shotgun (WGS) entry which is preliminary data.</text>
</comment>
<sequence length="141" mass="14762">MARDEINAFLGSGTTYQGRLEFKGSVRIDGSFNGEVESEGTLVIGREAHVEGTLHVGQLIVSGRVKGEVRALAKVVLHKTANFDGSMSTPVLMMEEGAVLEGQVSMGTKKTEKPVDDARSGATGSTVGLATATRPTLAVTK</sequence>
<dbReference type="Pfam" id="PF04519">
    <property type="entry name" value="Bactofilin"/>
    <property type="match status" value="1"/>
</dbReference>
<evidence type="ECO:0000256" key="1">
    <source>
        <dbReference type="ARBA" id="ARBA00044755"/>
    </source>
</evidence>
<evidence type="ECO:0000313" key="4">
    <source>
        <dbReference type="Proteomes" id="UP000580856"/>
    </source>
</evidence>
<evidence type="ECO:0000256" key="2">
    <source>
        <dbReference type="SAM" id="MobiDB-lite"/>
    </source>
</evidence>
<dbReference type="Proteomes" id="UP000580856">
    <property type="component" value="Unassembled WGS sequence"/>
</dbReference>
<keyword evidence="4" id="KW-1185">Reference proteome</keyword>
<name>A0A846QPE6_9BACT</name>
<comment type="similarity">
    <text evidence="1">Belongs to the bactofilin family.</text>
</comment>
<dbReference type="PANTHER" id="PTHR35024:SF4">
    <property type="entry name" value="POLYMER-FORMING CYTOSKELETAL PROTEIN"/>
    <property type="match status" value="1"/>
</dbReference>
<accession>A0A846QPE6</accession>
<evidence type="ECO:0000313" key="3">
    <source>
        <dbReference type="EMBL" id="NJB68183.1"/>
    </source>
</evidence>
<reference evidence="3 4" key="1">
    <citation type="submission" date="2020-03" db="EMBL/GenBank/DDBJ databases">
        <title>Genomic Encyclopedia of Type Strains, Phase IV (KMG-IV): sequencing the most valuable type-strain genomes for metagenomic binning, comparative biology and taxonomic classification.</title>
        <authorList>
            <person name="Goeker M."/>
        </authorList>
    </citation>
    <scope>NUCLEOTIDE SEQUENCE [LARGE SCALE GENOMIC DNA]</scope>
    <source>
        <strain evidence="3 4">DSM 24233</strain>
    </source>
</reference>
<dbReference type="EMBL" id="JAATJA010000002">
    <property type="protein sequence ID" value="NJB68183.1"/>
    <property type="molecule type" value="Genomic_DNA"/>
</dbReference>
<dbReference type="AlphaFoldDB" id="A0A846QPE6"/>